<keyword evidence="3 6" id="KW-0812">Transmembrane</keyword>
<dbReference type="OMA" id="KFWHVVA"/>
<feature type="transmembrane region" description="Helical" evidence="6">
    <location>
        <begin position="91"/>
        <end position="112"/>
    </location>
</feature>
<evidence type="ECO:0000256" key="2">
    <source>
        <dbReference type="ARBA" id="ARBA00007742"/>
    </source>
</evidence>
<dbReference type="GO" id="GO:0016020">
    <property type="term" value="C:membrane"/>
    <property type="evidence" value="ECO:0007669"/>
    <property type="project" value="UniProtKB-SubCell"/>
</dbReference>
<dbReference type="Proteomes" id="UP000887567">
    <property type="component" value="Unplaced"/>
</dbReference>
<dbReference type="GO" id="GO:0006629">
    <property type="term" value="P:lipid metabolic process"/>
    <property type="evidence" value="ECO:0007669"/>
    <property type="project" value="InterPro"/>
</dbReference>
<keyword evidence="5 6" id="KW-0472">Membrane</keyword>
<dbReference type="Gene3D" id="1.20.120.1630">
    <property type="match status" value="1"/>
</dbReference>
<evidence type="ECO:0000256" key="5">
    <source>
        <dbReference type="ARBA" id="ARBA00023136"/>
    </source>
</evidence>
<dbReference type="AlphaFoldDB" id="A0A913X9Z9"/>
<proteinExistence type="inferred from homology"/>
<keyword evidence="9" id="KW-1185">Reference proteome</keyword>
<keyword evidence="4 6" id="KW-1133">Transmembrane helix</keyword>
<dbReference type="GO" id="GO:0016627">
    <property type="term" value="F:oxidoreductase activity, acting on the CH-CH group of donors"/>
    <property type="evidence" value="ECO:0007669"/>
    <property type="project" value="InterPro"/>
</dbReference>
<dbReference type="PANTHER" id="PTHR10556">
    <property type="entry name" value="3-OXO-5-ALPHA-STEROID 4-DEHYDROGENASE"/>
    <property type="match status" value="1"/>
</dbReference>
<evidence type="ECO:0000256" key="3">
    <source>
        <dbReference type="ARBA" id="ARBA00022692"/>
    </source>
</evidence>
<feature type="transmembrane region" description="Helical" evidence="6">
    <location>
        <begin position="17"/>
        <end position="41"/>
    </location>
</feature>
<reference evidence="8" key="1">
    <citation type="submission" date="2022-11" db="UniProtKB">
        <authorList>
            <consortium name="EnsemblMetazoa"/>
        </authorList>
    </citation>
    <scope>IDENTIFICATION</scope>
</reference>
<sequence length="250" mass="28648">MADEVVQRGCNPVFINALTYIVTMAVFLVAFTVPGITILPFPASGCLIPGPDGTKFAEANNIGYLFVALWAAHFLRRTMEVLFVHDYRRNMTYIESIGAPVYYWFFAFWNGLAIRHADNNYKPTFMAMAIIGCVVFLIGEIGNCHCHLLLRSFRKMKRKSYLSMKTKHVIPSGYMFEFVSCPHYFFEILSWFGFMLATWTLAAVVFLVASAATLVTYAYKKHNAYLKEFDGLAERELYPRNRKALIPFIF</sequence>
<feature type="transmembrane region" description="Helical" evidence="6">
    <location>
        <begin position="169"/>
        <end position="186"/>
    </location>
</feature>
<feature type="transmembrane region" description="Helical" evidence="6">
    <location>
        <begin position="192"/>
        <end position="219"/>
    </location>
</feature>
<dbReference type="InterPro" id="IPR001104">
    <property type="entry name" value="3-oxo-5_a-steroid_4-DH_C"/>
</dbReference>
<feature type="domain" description="3-oxo-5-alpha-steroid 4-dehydrogenase C-terminal" evidence="7">
    <location>
        <begin position="119"/>
        <end position="250"/>
    </location>
</feature>
<evidence type="ECO:0000313" key="8">
    <source>
        <dbReference type="EnsemblMetazoa" id="XP_020901370.1"/>
    </source>
</evidence>
<dbReference type="GeneID" id="110239949"/>
<dbReference type="EnsemblMetazoa" id="XM_021045711.2">
    <property type="protein sequence ID" value="XP_020901370.1"/>
    <property type="gene ID" value="LOC110239949"/>
</dbReference>
<feature type="transmembrane region" description="Helical" evidence="6">
    <location>
        <begin position="61"/>
        <end position="79"/>
    </location>
</feature>
<accession>A0A913X9Z9</accession>
<feature type="transmembrane region" description="Helical" evidence="6">
    <location>
        <begin position="124"/>
        <end position="148"/>
    </location>
</feature>
<dbReference type="OrthoDB" id="540503at2759"/>
<dbReference type="Pfam" id="PF02544">
    <property type="entry name" value="Steroid_dh"/>
    <property type="match status" value="1"/>
</dbReference>
<organism evidence="8 9">
    <name type="scientific">Exaiptasia diaphana</name>
    <name type="common">Tropical sea anemone</name>
    <name type="synonym">Aiptasia pulchella</name>
    <dbReference type="NCBI Taxonomy" id="2652724"/>
    <lineage>
        <taxon>Eukaryota</taxon>
        <taxon>Metazoa</taxon>
        <taxon>Cnidaria</taxon>
        <taxon>Anthozoa</taxon>
        <taxon>Hexacorallia</taxon>
        <taxon>Actiniaria</taxon>
        <taxon>Aiptasiidae</taxon>
        <taxon>Exaiptasia</taxon>
    </lineage>
</organism>
<evidence type="ECO:0000256" key="1">
    <source>
        <dbReference type="ARBA" id="ARBA00004141"/>
    </source>
</evidence>
<comment type="similarity">
    <text evidence="2">Belongs to the steroid 5-alpha reductase family.</text>
</comment>
<evidence type="ECO:0000259" key="7">
    <source>
        <dbReference type="Pfam" id="PF02544"/>
    </source>
</evidence>
<comment type="subcellular location">
    <subcellularLocation>
        <location evidence="1">Membrane</location>
        <topology evidence="1">Multi-pass membrane protein</topology>
    </subcellularLocation>
</comment>
<name>A0A913X9Z9_EXADI</name>
<protein>
    <recommendedName>
        <fullName evidence="7">3-oxo-5-alpha-steroid 4-dehydrogenase C-terminal domain-containing protein</fullName>
    </recommendedName>
</protein>
<dbReference type="KEGG" id="epa:110239949"/>
<dbReference type="InterPro" id="IPR039357">
    <property type="entry name" value="SRD5A/TECR"/>
</dbReference>
<dbReference type="PANTHER" id="PTHR10556:SF35">
    <property type="entry name" value="3-OXO-5-ALPHA-STEROID 4-DEHYDROGENASE FAMILY PROTEIN"/>
    <property type="match status" value="1"/>
</dbReference>
<evidence type="ECO:0000256" key="4">
    <source>
        <dbReference type="ARBA" id="ARBA00022989"/>
    </source>
</evidence>
<evidence type="ECO:0000313" key="9">
    <source>
        <dbReference type="Proteomes" id="UP000887567"/>
    </source>
</evidence>
<dbReference type="PROSITE" id="PS50244">
    <property type="entry name" value="S5A_REDUCTASE"/>
    <property type="match status" value="1"/>
</dbReference>
<evidence type="ECO:0000256" key="6">
    <source>
        <dbReference type="SAM" id="Phobius"/>
    </source>
</evidence>
<dbReference type="RefSeq" id="XP_020901370.1">
    <property type="nucleotide sequence ID" value="XM_021045711.2"/>
</dbReference>